<keyword evidence="9" id="KW-0812">Transmembrane</keyword>
<dbReference type="RefSeq" id="WP_249098262.1">
    <property type="nucleotide sequence ID" value="NZ_JAMAST010000002.1"/>
</dbReference>
<dbReference type="PANTHER" id="PTHR24421">
    <property type="entry name" value="NITRATE/NITRITE SENSOR PROTEIN NARX-RELATED"/>
    <property type="match status" value="1"/>
</dbReference>
<accession>A0ABT0M861</accession>
<keyword evidence="3" id="KW-0597">Phosphoprotein</keyword>
<dbReference type="SUPFAM" id="SSF55874">
    <property type="entry name" value="ATPase domain of HSP90 chaperone/DNA topoisomerase II/histidine kinase"/>
    <property type="match status" value="1"/>
</dbReference>
<keyword evidence="4" id="KW-0808">Transferase</keyword>
<name>A0ABT0M861_9BACL</name>
<comment type="catalytic activity">
    <reaction evidence="1">
        <text>ATP + protein L-histidine = ADP + protein N-phospho-L-histidine.</text>
        <dbReference type="EC" id="2.7.13.3"/>
    </reaction>
</comment>
<keyword evidence="9" id="KW-1133">Transmembrane helix</keyword>
<dbReference type="InterPro" id="IPR011712">
    <property type="entry name" value="Sig_transdc_His_kin_sub3_dim/P"/>
</dbReference>
<dbReference type="Gene3D" id="3.30.565.10">
    <property type="entry name" value="Histidine kinase-like ATPase, C-terminal domain"/>
    <property type="match status" value="1"/>
</dbReference>
<evidence type="ECO:0000313" key="11">
    <source>
        <dbReference type="EMBL" id="MCL1631067.1"/>
    </source>
</evidence>
<keyword evidence="12" id="KW-1185">Reference proteome</keyword>
<evidence type="ECO:0000256" key="8">
    <source>
        <dbReference type="ARBA" id="ARBA00023012"/>
    </source>
</evidence>
<dbReference type="EC" id="2.7.13.3" evidence="2"/>
<evidence type="ECO:0000256" key="6">
    <source>
        <dbReference type="ARBA" id="ARBA00022777"/>
    </source>
</evidence>
<dbReference type="InterPro" id="IPR036890">
    <property type="entry name" value="HATPase_C_sf"/>
</dbReference>
<keyword evidence="7" id="KW-0067">ATP-binding</keyword>
<feature type="transmembrane region" description="Helical" evidence="9">
    <location>
        <begin position="51"/>
        <end position="79"/>
    </location>
</feature>
<dbReference type="Gene3D" id="1.20.5.1930">
    <property type="match status" value="1"/>
</dbReference>
<evidence type="ECO:0000256" key="3">
    <source>
        <dbReference type="ARBA" id="ARBA00022553"/>
    </source>
</evidence>
<evidence type="ECO:0000256" key="9">
    <source>
        <dbReference type="SAM" id="Phobius"/>
    </source>
</evidence>
<protein>
    <recommendedName>
        <fullName evidence="2">histidine kinase</fullName>
        <ecNumber evidence="2">2.7.13.3</ecNumber>
    </recommendedName>
</protein>
<keyword evidence="5" id="KW-0547">Nucleotide-binding</keyword>
<dbReference type="Pfam" id="PF07730">
    <property type="entry name" value="HisKA_3"/>
    <property type="match status" value="1"/>
</dbReference>
<reference evidence="11 12" key="1">
    <citation type="submission" date="2022-05" db="EMBL/GenBank/DDBJ databases">
        <title>Sporolactobacillus sp nov CPB3-1, isolated from tree bark (Mangifera indica L.).</title>
        <authorList>
            <person name="Phuengjayaem S."/>
            <person name="Tanasupawat S."/>
        </authorList>
    </citation>
    <scope>NUCLEOTIDE SEQUENCE [LARGE SCALE GENOMIC DNA]</scope>
    <source>
        <strain evidence="11 12">CPB3-1</strain>
    </source>
</reference>
<keyword evidence="6 11" id="KW-0418">Kinase</keyword>
<organism evidence="11 12">
    <name type="scientific">Sporolactobacillus mangiferae</name>
    <dbReference type="NCBI Taxonomy" id="2940498"/>
    <lineage>
        <taxon>Bacteria</taxon>
        <taxon>Bacillati</taxon>
        <taxon>Bacillota</taxon>
        <taxon>Bacilli</taxon>
        <taxon>Bacillales</taxon>
        <taxon>Sporolactobacillaceae</taxon>
        <taxon>Sporolactobacillus</taxon>
    </lineage>
</organism>
<sequence length="356" mass="40463">MSLLIDKFILLVCCSAVYLTGESFTNHVVPILLAIIFTSLLSYFEQERMRMLLVGLFLILGMFLPWLCIFLPLICYELFFSKKQSVSLLGLLPLSLFWPSAEVQVKVSICTLLLLSACLKYRTLTFEHLKRKYYQLRDTTKEMALQLKQQNQNLLMQQDAEIKMATLGERNRIAREIHDNVGHLLSRALLQIGALVTVNHRGQTRDALAALKDTLSEAMGSIRSSVHDLHDDSIDLHAQLTDLVRKFTFCPVSFDYSIEHAPRGKLTYALISIVKEALSNIARHSDATLAKVVLREHPAFYQLVIADNGHVRNPDLDHGIGIKNMKERTEAFHGHINIEIKNGFELFITVPKEGYK</sequence>
<comment type="caution">
    <text evidence="11">The sequence shown here is derived from an EMBL/GenBank/DDBJ whole genome shotgun (WGS) entry which is preliminary data.</text>
</comment>
<evidence type="ECO:0000256" key="1">
    <source>
        <dbReference type="ARBA" id="ARBA00000085"/>
    </source>
</evidence>
<keyword evidence="9" id="KW-0472">Membrane</keyword>
<dbReference type="PANTHER" id="PTHR24421:SF10">
    <property type="entry name" value="NITRATE_NITRITE SENSOR PROTEIN NARQ"/>
    <property type="match status" value="1"/>
</dbReference>
<evidence type="ECO:0000313" key="12">
    <source>
        <dbReference type="Proteomes" id="UP001203004"/>
    </source>
</evidence>
<proteinExistence type="predicted"/>
<feature type="domain" description="Signal transduction histidine kinase subgroup 3 dimerisation and phosphoacceptor" evidence="10">
    <location>
        <begin position="169"/>
        <end position="232"/>
    </location>
</feature>
<dbReference type="InterPro" id="IPR050482">
    <property type="entry name" value="Sensor_HK_TwoCompSys"/>
</dbReference>
<dbReference type="GO" id="GO:0016301">
    <property type="term" value="F:kinase activity"/>
    <property type="evidence" value="ECO:0007669"/>
    <property type="project" value="UniProtKB-KW"/>
</dbReference>
<feature type="transmembrane region" description="Helical" evidence="9">
    <location>
        <begin position="27"/>
        <end position="44"/>
    </location>
</feature>
<evidence type="ECO:0000256" key="7">
    <source>
        <dbReference type="ARBA" id="ARBA00022840"/>
    </source>
</evidence>
<evidence type="ECO:0000256" key="4">
    <source>
        <dbReference type="ARBA" id="ARBA00022679"/>
    </source>
</evidence>
<dbReference type="Proteomes" id="UP001203004">
    <property type="component" value="Unassembled WGS sequence"/>
</dbReference>
<dbReference type="CDD" id="cd16917">
    <property type="entry name" value="HATPase_UhpB-NarQ-NarX-like"/>
    <property type="match status" value="1"/>
</dbReference>
<keyword evidence="8" id="KW-0902">Two-component regulatory system</keyword>
<evidence type="ECO:0000256" key="2">
    <source>
        <dbReference type="ARBA" id="ARBA00012438"/>
    </source>
</evidence>
<evidence type="ECO:0000259" key="10">
    <source>
        <dbReference type="Pfam" id="PF07730"/>
    </source>
</evidence>
<evidence type="ECO:0000256" key="5">
    <source>
        <dbReference type="ARBA" id="ARBA00022741"/>
    </source>
</evidence>
<gene>
    <name evidence="11" type="ORF">M3N64_03785</name>
</gene>
<dbReference type="EMBL" id="JAMAST010000002">
    <property type="protein sequence ID" value="MCL1631067.1"/>
    <property type="molecule type" value="Genomic_DNA"/>
</dbReference>